<dbReference type="GO" id="GO:0043565">
    <property type="term" value="F:sequence-specific DNA binding"/>
    <property type="evidence" value="ECO:0007669"/>
    <property type="project" value="InterPro"/>
</dbReference>
<dbReference type="PANTHER" id="PTHR43436">
    <property type="entry name" value="ARAC-FAMILY TRANSCRIPTIONAL REGULATOR"/>
    <property type="match status" value="1"/>
</dbReference>
<keyword evidence="2" id="KW-0804">Transcription</keyword>
<dbReference type="InterPro" id="IPR018060">
    <property type="entry name" value="HTH_AraC"/>
</dbReference>
<gene>
    <name evidence="4" type="ordered locus">BN4_20234</name>
</gene>
<dbReference type="KEGG" id="dpi:BN4_20234"/>
<dbReference type="PROSITE" id="PS01124">
    <property type="entry name" value="HTH_ARAC_FAMILY_2"/>
    <property type="match status" value="1"/>
</dbReference>
<organism evidence="4 5">
    <name type="scientific">Pseudodesulfovibrio piezophilus (strain DSM 21447 / JCM 15486 / C1TLV30)</name>
    <name type="common">Desulfovibrio piezophilus</name>
    <dbReference type="NCBI Taxonomy" id="1322246"/>
    <lineage>
        <taxon>Bacteria</taxon>
        <taxon>Pseudomonadati</taxon>
        <taxon>Thermodesulfobacteriota</taxon>
        <taxon>Desulfovibrionia</taxon>
        <taxon>Desulfovibrionales</taxon>
        <taxon>Desulfovibrionaceae</taxon>
    </lineage>
</organism>
<evidence type="ECO:0000259" key="3">
    <source>
        <dbReference type="PROSITE" id="PS01124"/>
    </source>
</evidence>
<dbReference type="PANTHER" id="PTHR43436:SF2">
    <property type="entry name" value="ARAC_XYLS FAMILY TRANSCRIPTIONAL REGULATOR"/>
    <property type="match status" value="1"/>
</dbReference>
<dbReference type="SUPFAM" id="SSF46689">
    <property type="entry name" value="Homeodomain-like"/>
    <property type="match status" value="2"/>
</dbReference>
<dbReference type="HOGENOM" id="CLU_000445_100_2_7"/>
<dbReference type="InterPro" id="IPR009594">
    <property type="entry name" value="Tscrpt_reg_HTH_AraC_N"/>
</dbReference>
<dbReference type="InterPro" id="IPR009057">
    <property type="entry name" value="Homeodomain-like_sf"/>
</dbReference>
<protein>
    <submittedName>
        <fullName evidence="4">Transcriptional regulator, AraC family</fullName>
    </submittedName>
</protein>
<feature type="domain" description="HTH araC/xylS-type" evidence="3">
    <location>
        <begin position="191"/>
        <end position="289"/>
    </location>
</feature>
<name>M1WKW3_PSEP2</name>
<accession>M1WKW3</accession>
<dbReference type="EMBL" id="FO203427">
    <property type="protein sequence ID" value="CCH50296.1"/>
    <property type="molecule type" value="Genomic_DNA"/>
</dbReference>
<evidence type="ECO:0000313" key="4">
    <source>
        <dbReference type="EMBL" id="CCH50296.1"/>
    </source>
</evidence>
<dbReference type="Gene3D" id="1.10.10.60">
    <property type="entry name" value="Homeodomain-like"/>
    <property type="match status" value="2"/>
</dbReference>
<dbReference type="eggNOG" id="COG2207">
    <property type="taxonomic scope" value="Bacteria"/>
</dbReference>
<dbReference type="Pfam" id="PF12833">
    <property type="entry name" value="HTH_18"/>
    <property type="match status" value="1"/>
</dbReference>
<dbReference type="OrthoDB" id="9802263at2"/>
<dbReference type="GO" id="GO:0003700">
    <property type="term" value="F:DNA-binding transcription factor activity"/>
    <property type="evidence" value="ECO:0007669"/>
    <property type="project" value="InterPro"/>
</dbReference>
<dbReference type="PATRIC" id="fig|879567.3.peg.3310"/>
<dbReference type="BioCyc" id="DPIE1322246:BN4_RS15385-MONOMER"/>
<sequence>MQEIVDIMERLASREGANETAVNGVHLFRRSENIHRTPLLYKQGVIIMGQGAKKVHLGNQVYEYDQDHYLVLTVPLPAECEAEVVDGKPLLSLMVDIDMRILNSVIQQMDDWDESSYSVSENKCPGLYRSQATPEFKETVLRLLRTLESPVKSRVLGEGLVRELLFRILCGENAASLHALALKNTGLSRIDKALKQIHSNFDQPFQVDQLAGFVNMSTSAFHRSFKGVTSLSPIQYLKKVRLNRAKSLIVEEGVRSGDAARMVGYESVSQFNREFKRYFGASPRGLLMMNSRTA</sequence>
<evidence type="ECO:0000313" key="5">
    <source>
        <dbReference type="Proteomes" id="UP000011724"/>
    </source>
</evidence>
<dbReference type="RefSeq" id="WP_015416338.1">
    <property type="nucleotide sequence ID" value="NC_020409.1"/>
</dbReference>
<evidence type="ECO:0000256" key="1">
    <source>
        <dbReference type="ARBA" id="ARBA00023015"/>
    </source>
</evidence>
<keyword evidence="1" id="KW-0805">Transcription regulation</keyword>
<proteinExistence type="predicted"/>
<evidence type="ECO:0000256" key="2">
    <source>
        <dbReference type="ARBA" id="ARBA00023163"/>
    </source>
</evidence>
<dbReference type="STRING" id="1322246.BN4_20234"/>
<reference evidence="4 5" key="1">
    <citation type="journal article" date="2013" name="PLoS ONE">
        <title>The first genomic and proteomic characterization of a deep-sea sulfate reducer: insights into the piezophilic lifestyle of Desulfovibrio piezophilus.</title>
        <authorList>
            <person name="Pradel N."/>
            <person name="Ji B."/>
            <person name="Gimenez G."/>
            <person name="Talla E."/>
            <person name="Lenoble P."/>
            <person name="Garel M."/>
            <person name="Tamburini C."/>
            <person name="Fourquet P."/>
            <person name="Lebrun R."/>
            <person name="Bertin P."/>
            <person name="Denis Y."/>
            <person name="Pophillat M."/>
            <person name="Barbe V."/>
            <person name="Ollivier B."/>
            <person name="Dolla A."/>
        </authorList>
    </citation>
    <scope>NUCLEOTIDE SEQUENCE [LARGE SCALE GENOMIC DNA]</scope>
    <source>
        <strain evidence="5">DSM 10523 / SB164P1</strain>
    </source>
</reference>
<reference evidence="5" key="2">
    <citation type="journal article" date="2013" name="Stand. Genomic Sci.">
        <title>Complete genome sequence of Desulfocapsa sulfexigens, a marine deltaproteobacterium specialized in disproportionating inorganic sulfur compounds.</title>
        <authorList>
            <person name="Finster K.W."/>
            <person name="Kjeldsen K.U."/>
            <person name="Kube M."/>
            <person name="Reinhardt R."/>
            <person name="Mussmann M."/>
            <person name="Amann R."/>
            <person name="Schreiber L."/>
        </authorList>
    </citation>
    <scope>NUCLEOTIDE SEQUENCE [LARGE SCALE GENOMIC DNA]</scope>
    <source>
        <strain evidence="5">DSM 10523 / SB164P1</strain>
    </source>
</reference>
<dbReference type="Proteomes" id="UP000011724">
    <property type="component" value="Chromosome"/>
</dbReference>
<dbReference type="AlphaFoldDB" id="M1WKW3"/>
<dbReference type="SMART" id="SM00342">
    <property type="entry name" value="HTH_ARAC"/>
    <property type="match status" value="1"/>
</dbReference>
<keyword evidence="5" id="KW-1185">Reference proteome</keyword>
<dbReference type="Pfam" id="PF06719">
    <property type="entry name" value="AraC_N"/>
    <property type="match status" value="1"/>
</dbReference>